<name>A0ABP3HH59_9ACTN</name>
<sequence>MADVRRFGELLHATPSLRAHQRAATERLIDEAQEVLAERAGVDKDAPEARIAAVALLGLWDVHARSMHRHLTPDRAPAEVHTAIMDDIRRAARVIESGIASAHLTAPTDT</sequence>
<proteinExistence type="predicted"/>
<gene>
    <name evidence="1" type="ORF">GCM10010151_70760</name>
</gene>
<dbReference type="Gene3D" id="1.10.357.10">
    <property type="entry name" value="Tetracycline Repressor, domain 2"/>
    <property type="match status" value="1"/>
</dbReference>
<keyword evidence="2" id="KW-1185">Reference proteome</keyword>
<evidence type="ECO:0000313" key="1">
    <source>
        <dbReference type="EMBL" id="GAA0370707.1"/>
    </source>
</evidence>
<reference evidence="2" key="1">
    <citation type="journal article" date="2019" name="Int. J. Syst. Evol. Microbiol.">
        <title>The Global Catalogue of Microorganisms (GCM) 10K type strain sequencing project: providing services to taxonomists for standard genome sequencing and annotation.</title>
        <authorList>
            <consortium name="The Broad Institute Genomics Platform"/>
            <consortium name="The Broad Institute Genome Sequencing Center for Infectious Disease"/>
            <person name="Wu L."/>
            <person name="Ma J."/>
        </authorList>
    </citation>
    <scope>NUCLEOTIDE SEQUENCE [LARGE SCALE GENOMIC DNA]</scope>
    <source>
        <strain evidence="2">JCM 3146</strain>
    </source>
</reference>
<organism evidence="1 2">
    <name type="scientific">Actinoallomurus spadix</name>
    <dbReference type="NCBI Taxonomy" id="79912"/>
    <lineage>
        <taxon>Bacteria</taxon>
        <taxon>Bacillati</taxon>
        <taxon>Actinomycetota</taxon>
        <taxon>Actinomycetes</taxon>
        <taxon>Streptosporangiales</taxon>
        <taxon>Thermomonosporaceae</taxon>
        <taxon>Actinoallomurus</taxon>
    </lineage>
</organism>
<dbReference type="RefSeq" id="WP_252811053.1">
    <property type="nucleotide sequence ID" value="NZ_BAAABM010000070.1"/>
</dbReference>
<evidence type="ECO:0000313" key="2">
    <source>
        <dbReference type="Proteomes" id="UP001501822"/>
    </source>
</evidence>
<protein>
    <submittedName>
        <fullName evidence="1">Uncharacterized protein</fullName>
    </submittedName>
</protein>
<dbReference type="Proteomes" id="UP001501822">
    <property type="component" value="Unassembled WGS sequence"/>
</dbReference>
<comment type="caution">
    <text evidence="1">The sequence shown here is derived from an EMBL/GenBank/DDBJ whole genome shotgun (WGS) entry which is preliminary data.</text>
</comment>
<dbReference type="EMBL" id="BAAABM010000070">
    <property type="protein sequence ID" value="GAA0370707.1"/>
    <property type="molecule type" value="Genomic_DNA"/>
</dbReference>
<accession>A0ABP3HH59</accession>